<name>A0A7H9PY66_ECOLX</name>
<feature type="chain" id="PRO_5043613407" evidence="2">
    <location>
        <begin position="24"/>
        <end position="887"/>
    </location>
</feature>
<evidence type="ECO:0000313" key="4">
    <source>
        <dbReference type="Proteomes" id="UP000514754"/>
    </source>
</evidence>
<dbReference type="Pfam" id="PF03797">
    <property type="entry name" value="Autotransporter"/>
    <property type="match status" value="1"/>
</dbReference>
<sequence>MKLKKLPGFSLGLIALAVGNAYATQLLDDYSIISYITDEESPIQIKDNTLKSNEEYLTTEDESHAVKVDDGVTGYIKNASVMTSGDGSYGISVDSQNKVLYISDSDIKTSGSVSNKENNQDVNGGITASAVVSEFGGTIVMNGDNLVETGGAYSAGLLSQVNDSEKMVNNTRLETTDKTNIVTYGENAVGVLACSSPGESRTCVDAVDDELSDSNSYEVISRADLKMNGGSITTNNINSYGAYANGKKAYINLDDVALETVAEGSYAVAIRQGNIDIKNSFITTTGTKSPIAKIYNGGELFFSNVTAVSVQDKGISIDASNIDSHAKIALSSVELSSALDSIDVNKTTTNLNILNRSIITPGNNILVNNTGGDLNIISSNSTLNGATKLVSGTTTLKLSENTIWNMKDDSVVTHLTNSDSIINLSYDDGQTFTQGKTLTVKGNYVGNNGQLNIRTVLGDDKSATDRLIVEGNTSGSTTVYVKNAGGSGAATLNGIELITVNGDESPADAFRQGDARIAAGAFEYQLKQQGKNWYLTSYQSVNEEDNSSEGNSESTETPTPVLRPEAGSYVANLAAANTLFVMRLNDRAGETRYIEPVTEQERSSRLWLRQIGGHNAWRDSNGQLRTTSHRYVSQLGADLLTGGFTDSDSWRLGVMAGYARDYNSTHSSVSDYRSKGSVRGYSAGLYATWFADDISKKGAYIDAWAQYSWFKNSVKGDELAYESYSAKGATVSLEAGYGFALNKSFGLEAAKYTWIFQPQAQAIWMGVDHNAHTEANGSRIENDANNNIQTRLGFRTFIRTQEKNSGPHGDDFEPFVEMNWIHNSKDFAVSMNGVKVEQDGARNLGEIKLGVNGNLNPAASVWGNVGVQLGDNGYNDTAVMVGLKYKF</sequence>
<evidence type="ECO:0000256" key="2">
    <source>
        <dbReference type="SAM" id="SignalP"/>
    </source>
</evidence>
<evidence type="ECO:0000256" key="1">
    <source>
        <dbReference type="SAM" id="MobiDB-lite"/>
    </source>
</evidence>
<dbReference type="InterPro" id="IPR043990">
    <property type="entry name" value="AC_1"/>
</dbReference>
<dbReference type="EMBL" id="CP057906">
    <property type="protein sequence ID" value="QMO39847.1"/>
    <property type="molecule type" value="Genomic_DNA"/>
</dbReference>
<gene>
    <name evidence="3" type="ORF">HVW43_05865</name>
</gene>
<dbReference type="RefSeq" id="WP_143431413.1">
    <property type="nucleotide sequence ID" value="NZ_CAJSGL010000001.1"/>
</dbReference>
<dbReference type="AlphaFoldDB" id="A0A7H9PY66"/>
<evidence type="ECO:0000313" key="3">
    <source>
        <dbReference type="EMBL" id="QMO39847.1"/>
    </source>
</evidence>
<dbReference type="InterPro" id="IPR011050">
    <property type="entry name" value="Pectin_lyase_fold/virulence"/>
</dbReference>
<dbReference type="PANTHER" id="PTHR12338">
    <property type="entry name" value="AUTOTRANSPORTER"/>
    <property type="match status" value="1"/>
</dbReference>
<organism evidence="3 4">
    <name type="scientific">Escherichia coli</name>
    <dbReference type="NCBI Taxonomy" id="562"/>
    <lineage>
        <taxon>Bacteria</taxon>
        <taxon>Pseudomonadati</taxon>
        <taxon>Pseudomonadota</taxon>
        <taxon>Gammaproteobacteria</taxon>
        <taxon>Enterobacterales</taxon>
        <taxon>Enterobacteriaceae</taxon>
        <taxon>Escherichia</taxon>
    </lineage>
</organism>
<dbReference type="SUPFAM" id="SSF103515">
    <property type="entry name" value="Autotransporter"/>
    <property type="match status" value="1"/>
</dbReference>
<dbReference type="InterPro" id="IPR005546">
    <property type="entry name" value="Autotransporte_beta"/>
</dbReference>
<dbReference type="SUPFAM" id="SSF51126">
    <property type="entry name" value="Pectin lyase-like"/>
    <property type="match status" value="1"/>
</dbReference>
<protein>
    <submittedName>
        <fullName evidence="3">Autotransporter outer membrane beta-barrel domain-containing protein</fullName>
    </submittedName>
</protein>
<feature type="signal peptide" evidence="2">
    <location>
        <begin position="1"/>
        <end position="23"/>
    </location>
</feature>
<proteinExistence type="predicted"/>
<dbReference type="Gene3D" id="2.160.20.20">
    <property type="match status" value="1"/>
</dbReference>
<dbReference type="InterPro" id="IPR050909">
    <property type="entry name" value="Bact_Autotransporter_VF"/>
</dbReference>
<dbReference type="InterPro" id="IPR036709">
    <property type="entry name" value="Autotransporte_beta_dom_sf"/>
</dbReference>
<dbReference type="GO" id="GO:0019867">
    <property type="term" value="C:outer membrane"/>
    <property type="evidence" value="ECO:0007669"/>
    <property type="project" value="InterPro"/>
</dbReference>
<dbReference type="PROSITE" id="PS51208">
    <property type="entry name" value="AUTOTRANSPORTER"/>
    <property type="match status" value="1"/>
</dbReference>
<dbReference type="NCBIfam" id="TIGR01414">
    <property type="entry name" value="autotrans_barl"/>
    <property type="match status" value="1"/>
</dbReference>
<dbReference type="Pfam" id="PF18883">
    <property type="entry name" value="AC_1"/>
    <property type="match status" value="1"/>
</dbReference>
<dbReference type="PANTHER" id="PTHR12338:SF5">
    <property type="entry name" value="ANTIGEN 43-RELATED"/>
    <property type="match status" value="1"/>
</dbReference>
<dbReference type="CDD" id="cd01344">
    <property type="entry name" value="PL2_Passenger_AT"/>
    <property type="match status" value="1"/>
</dbReference>
<dbReference type="SMART" id="SM00869">
    <property type="entry name" value="Autotransporter"/>
    <property type="match status" value="1"/>
</dbReference>
<dbReference type="InterPro" id="IPR012332">
    <property type="entry name" value="Autotransporter_pectin_lyase_C"/>
</dbReference>
<dbReference type="InterPro" id="IPR006315">
    <property type="entry name" value="OM_autotransptr_brl_dom"/>
</dbReference>
<feature type="region of interest" description="Disordered" evidence="1">
    <location>
        <begin position="541"/>
        <end position="564"/>
    </location>
</feature>
<dbReference type="Proteomes" id="UP000514754">
    <property type="component" value="Chromosome"/>
</dbReference>
<reference evidence="3 4" key="1">
    <citation type="submission" date="2020-06" db="EMBL/GenBank/DDBJ databases">
        <title>REHAB project genomes.</title>
        <authorList>
            <person name="Shaw L.P."/>
        </authorList>
    </citation>
    <scope>NUCLEOTIDE SEQUENCE [LARGE SCALE GENOMIC DNA]</scope>
    <source>
        <strain evidence="3 4">RHB10-C12</strain>
    </source>
</reference>
<accession>A0A7H9PY66</accession>
<dbReference type="Gene3D" id="2.40.128.130">
    <property type="entry name" value="Autotransporter beta-domain"/>
    <property type="match status" value="1"/>
</dbReference>
<feature type="compositionally biased region" description="Low complexity" evidence="1">
    <location>
        <begin position="548"/>
        <end position="559"/>
    </location>
</feature>
<keyword evidence="2" id="KW-0732">Signal</keyword>